<accession>A0A645FLS9</accession>
<name>A0A645FLS9_9ZZZZ</name>
<dbReference type="EMBL" id="VSSQ01059860">
    <property type="protein sequence ID" value="MPN13364.1"/>
    <property type="molecule type" value="Genomic_DNA"/>
</dbReference>
<dbReference type="AlphaFoldDB" id="A0A645FLS9"/>
<evidence type="ECO:0000313" key="1">
    <source>
        <dbReference type="EMBL" id="MPN13364.1"/>
    </source>
</evidence>
<reference evidence="1" key="1">
    <citation type="submission" date="2019-08" db="EMBL/GenBank/DDBJ databases">
        <authorList>
            <person name="Kucharzyk K."/>
            <person name="Murdoch R.W."/>
            <person name="Higgins S."/>
            <person name="Loffler F."/>
        </authorList>
    </citation>
    <scope>NUCLEOTIDE SEQUENCE</scope>
</reference>
<proteinExistence type="predicted"/>
<organism evidence="1">
    <name type="scientific">bioreactor metagenome</name>
    <dbReference type="NCBI Taxonomy" id="1076179"/>
    <lineage>
        <taxon>unclassified sequences</taxon>
        <taxon>metagenomes</taxon>
        <taxon>ecological metagenomes</taxon>
    </lineage>
</organism>
<comment type="caution">
    <text evidence="1">The sequence shown here is derived from an EMBL/GenBank/DDBJ whole genome shotgun (WGS) entry which is preliminary data.</text>
</comment>
<gene>
    <name evidence="1" type="ORF">SDC9_160685</name>
</gene>
<sequence length="99" mass="11001">MGTIIRTRFGADGKARRYRETNAGHLGKVCTLSTEKLFHLSCSLCLAGAKEIDILVFLLCHNRLLILTLYLTCKSYLLAGQLSIKSNGKTPIFCFPTSY</sequence>
<protein>
    <submittedName>
        <fullName evidence="1">Uncharacterized protein</fullName>
    </submittedName>
</protein>